<protein>
    <recommendedName>
        <fullName evidence="5">Porin</fullName>
    </recommendedName>
</protein>
<gene>
    <name evidence="3" type="ORF">FEI13_18705</name>
</gene>
<dbReference type="AlphaFoldDB" id="A0A5R8M5B4"/>
<evidence type="ECO:0000256" key="2">
    <source>
        <dbReference type="SAM" id="SignalP"/>
    </source>
</evidence>
<feature type="coiled-coil region" evidence="1">
    <location>
        <begin position="34"/>
        <end position="75"/>
    </location>
</feature>
<feature type="signal peptide" evidence="2">
    <location>
        <begin position="1"/>
        <end position="27"/>
    </location>
</feature>
<reference evidence="3 4" key="1">
    <citation type="journal article" date="2007" name="Int. J. Syst. Evol. Microbiol.">
        <title>Halomonas saccharevitans sp. nov., Halomonas arcis sp. nov. and Halomonas subterranea sp. nov., halophilic bacteria isolated from hypersaline environments of China.</title>
        <authorList>
            <person name="Xu X.W."/>
            <person name="Wu Y.H."/>
            <person name="Zhou Z."/>
            <person name="Wang C.S."/>
            <person name="Zhou Y.G."/>
            <person name="Zhang H.B."/>
            <person name="Wang Y."/>
            <person name="Wu M."/>
        </authorList>
    </citation>
    <scope>NUCLEOTIDE SEQUENCE [LARGE SCALE GENOMIC DNA]</scope>
    <source>
        <strain evidence="3 4">TBZ3</strain>
    </source>
</reference>
<feature type="chain" id="PRO_5024412654" description="Porin" evidence="2">
    <location>
        <begin position="28"/>
        <end position="435"/>
    </location>
</feature>
<dbReference type="EMBL" id="VBUI01000060">
    <property type="protein sequence ID" value="TLF44772.1"/>
    <property type="molecule type" value="Genomic_DNA"/>
</dbReference>
<evidence type="ECO:0000313" key="4">
    <source>
        <dbReference type="Proteomes" id="UP000306973"/>
    </source>
</evidence>
<proteinExistence type="predicted"/>
<dbReference type="Proteomes" id="UP000306973">
    <property type="component" value="Unassembled WGS sequence"/>
</dbReference>
<keyword evidence="4" id="KW-1185">Reference proteome</keyword>
<sequence>MFKPVRQLTTVTALGVSLMLPLGVAQAQPTAADIAALQAQINELKNQQAEIDELKAQHQQQLDALKSQQLALEEGVAEVNDTAVTRTESGDLQIGETTLSIGGYIKGQATVSDNGFSDGKASEIVSPGSLRSVDEDLGSRTSFSARQSRLNVGTSTPLAGDTLKTFVEVDFYGADDEANEFVSNSYAPRLRHAYGSWGNWLAGQTWSTFMDLNGLGEVDAFGQHASVIFVRQAQLRYTQPFDGGSLQFAVENPEDGGDDQSVPDMVGRVNFDGDWGHASVAALARRLTVDDGVDDDSEWGDAYSVTARLPTFGKDDIRLQANYGNLGRYMGLRPYPDASVSEGEIEGVDAWGASAIYRHYWTDSLRTSVAYSQTGLDSEGSGDMTDSYDTAFINLMWSPMANTTYGLEFQHFDLEEVDGTSFDLNRLHLSARYDF</sequence>
<dbReference type="SUPFAM" id="SSF56935">
    <property type="entry name" value="Porins"/>
    <property type="match status" value="1"/>
</dbReference>
<dbReference type="OrthoDB" id="190887at2"/>
<keyword evidence="1" id="KW-0175">Coiled coil</keyword>
<accession>A0A5R8M5B4</accession>
<organism evidence="3 4">
    <name type="scientific">Halomonas urmiana</name>
    <dbReference type="NCBI Taxonomy" id="490901"/>
    <lineage>
        <taxon>Bacteria</taxon>
        <taxon>Pseudomonadati</taxon>
        <taxon>Pseudomonadota</taxon>
        <taxon>Gammaproteobacteria</taxon>
        <taxon>Oceanospirillales</taxon>
        <taxon>Halomonadaceae</taxon>
        <taxon>Halomonas</taxon>
    </lineage>
</organism>
<dbReference type="InterPro" id="IPR045748">
    <property type="entry name" value="DcaP"/>
</dbReference>
<comment type="caution">
    <text evidence="3">The sequence shown here is derived from an EMBL/GenBank/DDBJ whole genome shotgun (WGS) entry which is preliminary data.</text>
</comment>
<evidence type="ECO:0000256" key="1">
    <source>
        <dbReference type="SAM" id="Coils"/>
    </source>
</evidence>
<evidence type="ECO:0008006" key="5">
    <source>
        <dbReference type="Google" id="ProtNLM"/>
    </source>
</evidence>
<name>A0A5R8M5B4_9GAMM</name>
<dbReference type="Pfam" id="PF19577">
    <property type="entry name" value="DcaP"/>
    <property type="match status" value="1"/>
</dbReference>
<dbReference type="RefSeq" id="WP_138182999.1">
    <property type="nucleotide sequence ID" value="NZ_VBUI01000060.1"/>
</dbReference>
<keyword evidence="2" id="KW-0732">Signal</keyword>
<evidence type="ECO:0000313" key="3">
    <source>
        <dbReference type="EMBL" id="TLF44772.1"/>
    </source>
</evidence>